<feature type="region of interest" description="Disordered" evidence="1">
    <location>
        <begin position="84"/>
        <end position="103"/>
    </location>
</feature>
<feature type="compositionally biased region" description="Gly residues" evidence="1">
    <location>
        <begin position="423"/>
        <end position="433"/>
    </location>
</feature>
<reference evidence="2 3" key="1">
    <citation type="journal article" date="2018" name="Cell">
        <title>The Chara Genome: Secondary Complexity and Implications for Plant Terrestrialization.</title>
        <authorList>
            <person name="Nishiyama T."/>
            <person name="Sakayama H."/>
            <person name="Vries J.D."/>
            <person name="Buschmann H."/>
            <person name="Saint-Marcoux D."/>
            <person name="Ullrich K.K."/>
            <person name="Haas F.B."/>
            <person name="Vanderstraeten L."/>
            <person name="Becker D."/>
            <person name="Lang D."/>
            <person name="Vosolsobe S."/>
            <person name="Rombauts S."/>
            <person name="Wilhelmsson P.K.I."/>
            <person name="Janitza P."/>
            <person name="Kern R."/>
            <person name="Heyl A."/>
            <person name="Rumpler F."/>
            <person name="Villalobos L.I.A.C."/>
            <person name="Clay J.M."/>
            <person name="Skokan R."/>
            <person name="Toyoda A."/>
            <person name="Suzuki Y."/>
            <person name="Kagoshima H."/>
            <person name="Schijlen E."/>
            <person name="Tajeshwar N."/>
            <person name="Catarino B."/>
            <person name="Hetherington A.J."/>
            <person name="Saltykova A."/>
            <person name="Bonnot C."/>
            <person name="Breuninger H."/>
            <person name="Symeonidi A."/>
            <person name="Radhakrishnan G.V."/>
            <person name="Van Nieuwerburgh F."/>
            <person name="Deforce D."/>
            <person name="Chang C."/>
            <person name="Karol K.G."/>
            <person name="Hedrich R."/>
            <person name="Ulvskov P."/>
            <person name="Glockner G."/>
            <person name="Delwiche C.F."/>
            <person name="Petrasek J."/>
            <person name="Van de Peer Y."/>
            <person name="Friml J."/>
            <person name="Beilby M."/>
            <person name="Dolan L."/>
            <person name="Kohara Y."/>
            <person name="Sugano S."/>
            <person name="Fujiyama A."/>
            <person name="Delaux P.-M."/>
            <person name="Quint M."/>
            <person name="TheiBen G."/>
            <person name="Hagemann M."/>
            <person name="Harholt J."/>
            <person name="Dunand C."/>
            <person name="Zachgo S."/>
            <person name="Langdale J."/>
            <person name="Maumus F."/>
            <person name="Straeten D.V.D."/>
            <person name="Gould S.B."/>
            <person name="Rensing S.A."/>
        </authorList>
    </citation>
    <scope>NUCLEOTIDE SEQUENCE [LARGE SCALE GENOMIC DNA]</scope>
    <source>
        <strain evidence="2 3">S276</strain>
    </source>
</reference>
<sequence length="467" mass="51817">MEGDDKDGTQQTQPKEGKGITVADSLEDGNKASSEGSQGTAGDGSSEPQSESQRSLHWLREYIEKAKREREHAFDIRAACLKHIERPQKNGKSGTIAGIERSKNQYDALKKEKAEEFSEYTAFRYAEKKRAREQGVADKDKTVLNNEDHFQDLRPKKWKTGKNQKKKEPNSYQTEAEEESARSLLEKEVAVVVAQTEKLIKRNAEYTPEFTTIQHIANGEAPHVVASAKSARLTLMDTHPLIAARYVHKEGEWQIATDVSFTIPRIEEGQNVANILQEKVTEGYPLGMYETVALDDGQEDSSSQAGQEDLQDHQMDTERHSPRAFSPLIAKMSEETKLMWRPWRTVTAIPYSVLAGPGIPTELLAVSVAQLLTREILEGDCNLDSKAFAIDLDRYYRSDCFEGELEDWKDEEAGAGSDPVLGTGQGTGQGTSGSIGEYKMDDSITTPLQDAPGEASTEMDVSDQPPS</sequence>
<feature type="compositionally biased region" description="Basic and acidic residues" evidence="1">
    <location>
        <begin position="129"/>
        <end position="155"/>
    </location>
</feature>
<dbReference type="EMBL" id="BFEA01000319">
    <property type="protein sequence ID" value="GBG79443.1"/>
    <property type="molecule type" value="Genomic_DNA"/>
</dbReference>
<accession>A0A388LB86</accession>
<comment type="caution">
    <text evidence="2">The sequence shown here is derived from an EMBL/GenBank/DDBJ whole genome shotgun (WGS) entry which is preliminary data.</text>
</comment>
<feature type="region of interest" description="Disordered" evidence="1">
    <location>
        <begin position="129"/>
        <end position="179"/>
    </location>
</feature>
<keyword evidence="3" id="KW-1185">Reference proteome</keyword>
<feature type="region of interest" description="Disordered" evidence="1">
    <location>
        <begin position="1"/>
        <end position="56"/>
    </location>
</feature>
<feature type="compositionally biased region" description="Polar residues" evidence="1">
    <location>
        <begin position="31"/>
        <end position="40"/>
    </location>
</feature>
<evidence type="ECO:0000313" key="2">
    <source>
        <dbReference type="EMBL" id="GBG79443.1"/>
    </source>
</evidence>
<dbReference type="Gramene" id="GBG79443">
    <property type="protein sequence ID" value="GBG79443"/>
    <property type="gene ID" value="CBR_g29590"/>
</dbReference>
<name>A0A388LB86_CHABU</name>
<dbReference type="Proteomes" id="UP000265515">
    <property type="component" value="Unassembled WGS sequence"/>
</dbReference>
<evidence type="ECO:0000313" key="3">
    <source>
        <dbReference type="Proteomes" id="UP000265515"/>
    </source>
</evidence>
<evidence type="ECO:0000256" key="1">
    <source>
        <dbReference type="SAM" id="MobiDB-lite"/>
    </source>
</evidence>
<organism evidence="2 3">
    <name type="scientific">Chara braunii</name>
    <name type="common">Braun's stonewort</name>
    <dbReference type="NCBI Taxonomy" id="69332"/>
    <lineage>
        <taxon>Eukaryota</taxon>
        <taxon>Viridiplantae</taxon>
        <taxon>Streptophyta</taxon>
        <taxon>Charophyceae</taxon>
        <taxon>Charales</taxon>
        <taxon>Characeae</taxon>
        <taxon>Chara</taxon>
    </lineage>
</organism>
<dbReference type="AlphaFoldDB" id="A0A388LB86"/>
<gene>
    <name evidence="2" type="ORF">CBR_g29590</name>
</gene>
<protein>
    <submittedName>
        <fullName evidence="2">Uncharacterized protein</fullName>
    </submittedName>
</protein>
<proteinExistence type="predicted"/>
<feature type="region of interest" description="Disordered" evidence="1">
    <location>
        <begin position="296"/>
        <end position="320"/>
    </location>
</feature>
<feature type="compositionally biased region" description="Basic residues" evidence="1">
    <location>
        <begin position="156"/>
        <end position="165"/>
    </location>
</feature>
<feature type="compositionally biased region" description="Basic and acidic residues" evidence="1">
    <location>
        <begin position="310"/>
        <end position="320"/>
    </location>
</feature>
<feature type="region of interest" description="Disordered" evidence="1">
    <location>
        <begin position="412"/>
        <end position="467"/>
    </location>
</feature>
<feature type="compositionally biased region" description="Polar residues" evidence="1">
    <location>
        <begin position="46"/>
        <end position="55"/>
    </location>
</feature>